<dbReference type="Gene3D" id="3.40.309.10">
    <property type="entry name" value="Aldehyde Dehydrogenase, Chain A, domain 2"/>
    <property type="match status" value="2"/>
</dbReference>
<evidence type="ECO:0000256" key="2">
    <source>
        <dbReference type="ARBA" id="ARBA00023002"/>
    </source>
</evidence>
<dbReference type="GO" id="GO:0004029">
    <property type="term" value="F:aldehyde dehydrogenase (NAD+) activity"/>
    <property type="evidence" value="ECO:0007669"/>
    <property type="project" value="TreeGrafter"/>
</dbReference>
<accession>A0A6L2MLM6</accession>
<dbReference type="Pfam" id="PF00171">
    <property type="entry name" value="Aldedh"/>
    <property type="match status" value="2"/>
</dbReference>
<reference evidence="4" key="1">
    <citation type="journal article" date="2019" name="Sci. Rep.">
        <title>Draft genome of Tanacetum cinerariifolium, the natural source of mosquito coil.</title>
        <authorList>
            <person name="Yamashiro T."/>
            <person name="Shiraishi A."/>
            <person name="Satake H."/>
            <person name="Nakayama K."/>
        </authorList>
    </citation>
    <scope>NUCLEOTIDE SEQUENCE</scope>
</reference>
<dbReference type="InterPro" id="IPR014721">
    <property type="entry name" value="Ribsml_uS5_D2-typ_fold_subgr"/>
</dbReference>
<feature type="domain" description="Aldehyde dehydrogenase" evidence="3">
    <location>
        <begin position="70"/>
        <end position="132"/>
    </location>
</feature>
<dbReference type="InterPro" id="IPR015590">
    <property type="entry name" value="Aldehyde_DH_dom"/>
</dbReference>
<dbReference type="GO" id="GO:0006081">
    <property type="term" value="P:aldehyde metabolic process"/>
    <property type="evidence" value="ECO:0007669"/>
    <property type="project" value="InterPro"/>
</dbReference>
<dbReference type="Gene3D" id="3.30.230.10">
    <property type="match status" value="1"/>
</dbReference>
<comment type="similarity">
    <text evidence="1">Belongs to the aldehyde dehydrogenase family.</text>
</comment>
<dbReference type="EMBL" id="BKCJ010006852">
    <property type="protein sequence ID" value="GEU74259.1"/>
    <property type="molecule type" value="Genomic_DNA"/>
</dbReference>
<evidence type="ECO:0000259" key="3">
    <source>
        <dbReference type="Pfam" id="PF00171"/>
    </source>
</evidence>
<proteinExistence type="inferred from homology"/>
<dbReference type="GO" id="GO:0005737">
    <property type="term" value="C:cytoplasm"/>
    <property type="evidence" value="ECO:0007669"/>
    <property type="project" value="TreeGrafter"/>
</dbReference>
<dbReference type="AlphaFoldDB" id="A0A6L2MLM6"/>
<dbReference type="InterPro" id="IPR016162">
    <property type="entry name" value="Ald_DH_N"/>
</dbReference>
<dbReference type="PANTHER" id="PTHR43570:SF16">
    <property type="entry name" value="ALDEHYDE DEHYDROGENASE TYPE III, ISOFORM Q"/>
    <property type="match status" value="1"/>
</dbReference>
<sequence>MAAAAKHLTPVVLELGGKCPVLVDSDIDLTVTARCIVSGKWGTNNGQACVAPDYIITTKSCAFMEVKTDKSSLNIAPTIVLDVPEDSLMNEEIFGPILPIVTVENVEDGIDFINLRSKPLAAYMFTNKKEQSIPFLDPEEFELCDSCKERLMGNKNGKVHNVPTKVTVRCGSVTFRLVPTLRGNEIVAARVPKKVLMFRYVQREYEDPW</sequence>
<name>A0A6L2MLM6_TANCI</name>
<dbReference type="PANTHER" id="PTHR43570">
    <property type="entry name" value="ALDEHYDE DEHYDROGENASE"/>
    <property type="match status" value="1"/>
</dbReference>
<organism evidence="4">
    <name type="scientific">Tanacetum cinerariifolium</name>
    <name type="common">Dalmatian daisy</name>
    <name type="synonym">Chrysanthemum cinerariifolium</name>
    <dbReference type="NCBI Taxonomy" id="118510"/>
    <lineage>
        <taxon>Eukaryota</taxon>
        <taxon>Viridiplantae</taxon>
        <taxon>Streptophyta</taxon>
        <taxon>Embryophyta</taxon>
        <taxon>Tracheophyta</taxon>
        <taxon>Spermatophyta</taxon>
        <taxon>Magnoliopsida</taxon>
        <taxon>eudicotyledons</taxon>
        <taxon>Gunneridae</taxon>
        <taxon>Pentapetalae</taxon>
        <taxon>asterids</taxon>
        <taxon>campanulids</taxon>
        <taxon>Asterales</taxon>
        <taxon>Asteraceae</taxon>
        <taxon>Asteroideae</taxon>
        <taxon>Anthemideae</taxon>
        <taxon>Anthemidinae</taxon>
        <taxon>Tanacetum</taxon>
    </lineage>
</organism>
<dbReference type="Gene3D" id="3.40.605.10">
    <property type="entry name" value="Aldehyde Dehydrogenase, Chain A, domain 1"/>
    <property type="match status" value="1"/>
</dbReference>
<protein>
    <recommendedName>
        <fullName evidence="3">Aldehyde dehydrogenase domain-containing protein</fullName>
    </recommendedName>
</protein>
<dbReference type="InterPro" id="IPR016163">
    <property type="entry name" value="Ald_DH_C"/>
</dbReference>
<evidence type="ECO:0000313" key="4">
    <source>
        <dbReference type="EMBL" id="GEU74259.1"/>
    </source>
</evidence>
<keyword evidence="2" id="KW-0560">Oxidoreductase</keyword>
<evidence type="ECO:0000256" key="1">
    <source>
        <dbReference type="ARBA" id="ARBA00009986"/>
    </source>
</evidence>
<dbReference type="SUPFAM" id="SSF53720">
    <property type="entry name" value="ALDH-like"/>
    <property type="match status" value="1"/>
</dbReference>
<feature type="domain" description="Aldehyde dehydrogenase" evidence="3">
    <location>
        <begin position="1"/>
        <end position="61"/>
    </location>
</feature>
<gene>
    <name evidence="4" type="ORF">Tci_046237</name>
</gene>
<dbReference type="InterPro" id="IPR016161">
    <property type="entry name" value="Ald_DH/histidinol_DH"/>
</dbReference>
<dbReference type="InterPro" id="IPR012394">
    <property type="entry name" value="Aldehyde_DH_NAD(P)"/>
</dbReference>
<comment type="caution">
    <text evidence="4">The sequence shown here is derived from an EMBL/GenBank/DDBJ whole genome shotgun (WGS) entry which is preliminary data.</text>
</comment>